<gene>
    <name evidence="2" type="ORF">L21SP4_02403</name>
</gene>
<dbReference type="KEGG" id="vbl:L21SP4_02403"/>
<name>A0A0G3EGZ6_9BACT</name>
<keyword evidence="3" id="KW-1185">Reference proteome</keyword>
<reference evidence="3" key="1">
    <citation type="submission" date="2015-02" db="EMBL/GenBank/DDBJ databases">
        <title>Description and complete genome sequence of the first cultured representative of the subdivision 5 of the Verrucomicrobia phylum.</title>
        <authorList>
            <person name="Spring S."/>
            <person name="Bunk B."/>
            <person name="Sproer C."/>
            <person name="Klenk H.-P."/>
        </authorList>
    </citation>
    <scope>NUCLEOTIDE SEQUENCE [LARGE SCALE GENOMIC DNA]</scope>
    <source>
        <strain evidence="3">L21-Fru-AB</strain>
    </source>
</reference>
<feature type="region of interest" description="Disordered" evidence="1">
    <location>
        <begin position="158"/>
        <end position="187"/>
    </location>
</feature>
<sequence>MTRSATSGGALAGDTRTTCCLPAPRASRQAGHRPRCRRIRWITSRSLMRATMRISFWHFGQRSGSASHTFLMSSRQLPLRFAPLLPYGQPVSLRSAGRGDAARLVFGHVDDLNGLACGLFRGALVALAAHLVRIPDFAKATSGKPACRGDLSSVARRAKEDKVAGAEDLEPTEGRQPARMCRSEQHERQLEPDFGIHAGAVDDGAAFRVGMHLFDGKGVADDV</sequence>
<dbReference type="STRING" id="1307763.L21SP4_02403"/>
<dbReference type="AlphaFoldDB" id="A0A0G3EGZ6"/>
<evidence type="ECO:0000256" key="1">
    <source>
        <dbReference type="SAM" id="MobiDB-lite"/>
    </source>
</evidence>
<proteinExistence type="predicted"/>
<evidence type="ECO:0000313" key="3">
    <source>
        <dbReference type="Proteomes" id="UP000035268"/>
    </source>
</evidence>
<dbReference type="EMBL" id="CP010904">
    <property type="protein sequence ID" value="AKJ65628.1"/>
    <property type="molecule type" value="Genomic_DNA"/>
</dbReference>
<protein>
    <submittedName>
        <fullName evidence="2">Uncharacterized protein</fullName>
    </submittedName>
</protein>
<reference evidence="2 3" key="2">
    <citation type="journal article" date="2016" name="ISME J.">
        <title>Characterization of the first cultured representative of Verrucomicrobia subdivision 5 indicates the proposal of a novel phylum.</title>
        <authorList>
            <person name="Spring S."/>
            <person name="Bunk B."/>
            <person name="Sproer C."/>
            <person name="Schumann P."/>
            <person name="Rohde M."/>
            <person name="Tindall B.J."/>
            <person name="Klenk H.P."/>
        </authorList>
    </citation>
    <scope>NUCLEOTIDE SEQUENCE [LARGE SCALE GENOMIC DNA]</scope>
    <source>
        <strain evidence="2 3">L21-Fru-AB</strain>
    </source>
</reference>
<evidence type="ECO:0000313" key="2">
    <source>
        <dbReference type="EMBL" id="AKJ65628.1"/>
    </source>
</evidence>
<accession>A0A0G3EGZ6</accession>
<organism evidence="2 3">
    <name type="scientific">Kiritimatiella glycovorans</name>
    <dbReference type="NCBI Taxonomy" id="1307763"/>
    <lineage>
        <taxon>Bacteria</taxon>
        <taxon>Pseudomonadati</taxon>
        <taxon>Kiritimatiellota</taxon>
        <taxon>Kiritimatiellia</taxon>
        <taxon>Kiritimatiellales</taxon>
        <taxon>Kiritimatiellaceae</taxon>
        <taxon>Kiritimatiella</taxon>
    </lineage>
</organism>
<dbReference type="Proteomes" id="UP000035268">
    <property type="component" value="Chromosome"/>
</dbReference>